<dbReference type="Proteomes" id="UP000239907">
    <property type="component" value="Unassembled WGS sequence"/>
</dbReference>
<sequence>MESIYESQPFTLLGLNSDNEGEFSNYFVYDWLKEKDIHQTRSRPYFKNDKAYVEQKKYTHVRSFLGYERLYHQEQLEELNELLRLWGLWNNLYRVTMKQKNRIRGRLEIY</sequence>
<gene>
    <name evidence="1" type="ORF">BSZ32_04460</name>
</gene>
<evidence type="ECO:0008006" key="3">
    <source>
        <dbReference type="Google" id="ProtNLM"/>
    </source>
</evidence>
<keyword evidence="2" id="KW-1185">Reference proteome</keyword>
<evidence type="ECO:0000313" key="2">
    <source>
        <dbReference type="Proteomes" id="UP000239907"/>
    </source>
</evidence>
<name>A0A2S7U0A2_9BACT</name>
<dbReference type="EMBL" id="MQWA01000001">
    <property type="protein sequence ID" value="PQJ27824.1"/>
    <property type="molecule type" value="Genomic_DNA"/>
</dbReference>
<dbReference type="InterPro" id="IPR036397">
    <property type="entry name" value="RNaseH_sf"/>
</dbReference>
<dbReference type="Gene3D" id="3.30.420.10">
    <property type="entry name" value="Ribonuclease H-like superfamily/Ribonuclease H"/>
    <property type="match status" value="1"/>
</dbReference>
<dbReference type="SUPFAM" id="SSF53098">
    <property type="entry name" value="Ribonuclease H-like"/>
    <property type="match status" value="1"/>
</dbReference>
<dbReference type="GO" id="GO:0003676">
    <property type="term" value="F:nucleic acid binding"/>
    <property type="evidence" value="ECO:0007669"/>
    <property type="project" value="InterPro"/>
</dbReference>
<evidence type="ECO:0000313" key="1">
    <source>
        <dbReference type="EMBL" id="PQJ27824.1"/>
    </source>
</evidence>
<dbReference type="InterPro" id="IPR012337">
    <property type="entry name" value="RNaseH-like_sf"/>
</dbReference>
<organism evidence="1 2">
    <name type="scientific">Rubritalea profundi</name>
    <dbReference type="NCBI Taxonomy" id="1658618"/>
    <lineage>
        <taxon>Bacteria</taxon>
        <taxon>Pseudomonadati</taxon>
        <taxon>Verrucomicrobiota</taxon>
        <taxon>Verrucomicrobiia</taxon>
        <taxon>Verrucomicrobiales</taxon>
        <taxon>Rubritaleaceae</taxon>
        <taxon>Rubritalea</taxon>
    </lineage>
</organism>
<protein>
    <recommendedName>
        <fullName evidence="3">Integrase catalytic domain-containing protein</fullName>
    </recommendedName>
</protein>
<reference evidence="1 2" key="1">
    <citation type="submission" date="2016-12" db="EMBL/GenBank/DDBJ databases">
        <title>Study of bacterial adaptation to deep sea.</title>
        <authorList>
            <person name="Song J."/>
            <person name="Yoshizawa S."/>
            <person name="Kogure K."/>
        </authorList>
    </citation>
    <scope>NUCLEOTIDE SEQUENCE [LARGE SCALE GENOMIC DNA]</scope>
    <source>
        <strain evidence="1 2">SAORIC-165</strain>
    </source>
</reference>
<proteinExistence type="predicted"/>
<accession>A0A2S7U0A2</accession>
<comment type="caution">
    <text evidence="1">The sequence shown here is derived from an EMBL/GenBank/DDBJ whole genome shotgun (WGS) entry which is preliminary data.</text>
</comment>
<dbReference type="AlphaFoldDB" id="A0A2S7U0A2"/>